<dbReference type="Gene3D" id="1.20.1050.10">
    <property type="match status" value="1"/>
</dbReference>
<comment type="similarity">
    <text evidence="4">Belongs to the GST superfamily.</text>
</comment>
<evidence type="ECO:0000259" key="5">
    <source>
        <dbReference type="PROSITE" id="PS50404"/>
    </source>
</evidence>
<comment type="caution">
    <text evidence="7">The sequence shown here is derived from an EMBL/GenBank/DDBJ whole genome shotgun (WGS) entry which is preliminary data.</text>
</comment>
<dbReference type="InterPro" id="IPR010987">
    <property type="entry name" value="Glutathione-S-Trfase_C-like"/>
</dbReference>
<dbReference type="PANTHER" id="PTHR43900:SF3">
    <property type="entry name" value="GLUTATHIONE S-TRANSFERASE RHO"/>
    <property type="match status" value="1"/>
</dbReference>
<feature type="domain" description="GST C-terminal" evidence="6">
    <location>
        <begin position="93"/>
        <end position="225"/>
    </location>
</feature>
<evidence type="ECO:0000313" key="7">
    <source>
        <dbReference type="EMBL" id="KAK7060440.1"/>
    </source>
</evidence>
<dbReference type="PROSITE" id="PS50405">
    <property type="entry name" value="GST_CTER"/>
    <property type="match status" value="1"/>
</dbReference>
<dbReference type="InterPro" id="IPR036282">
    <property type="entry name" value="Glutathione-S-Trfase_C_sf"/>
</dbReference>
<dbReference type="Pfam" id="PF00043">
    <property type="entry name" value="GST_C"/>
    <property type="match status" value="1"/>
</dbReference>
<evidence type="ECO:0000256" key="3">
    <source>
        <dbReference type="ARBA" id="ARBA00047960"/>
    </source>
</evidence>
<dbReference type="Proteomes" id="UP001383192">
    <property type="component" value="Unassembled WGS sequence"/>
</dbReference>
<organism evidence="7 8">
    <name type="scientific">Paramarasmius palmivorus</name>
    <dbReference type="NCBI Taxonomy" id="297713"/>
    <lineage>
        <taxon>Eukaryota</taxon>
        <taxon>Fungi</taxon>
        <taxon>Dikarya</taxon>
        <taxon>Basidiomycota</taxon>
        <taxon>Agaricomycotina</taxon>
        <taxon>Agaricomycetes</taxon>
        <taxon>Agaricomycetidae</taxon>
        <taxon>Agaricales</taxon>
        <taxon>Marasmiineae</taxon>
        <taxon>Marasmiaceae</taxon>
        <taxon>Paramarasmius</taxon>
    </lineage>
</organism>
<evidence type="ECO:0000313" key="8">
    <source>
        <dbReference type="Proteomes" id="UP001383192"/>
    </source>
</evidence>
<dbReference type="InterPro" id="IPR004046">
    <property type="entry name" value="GST_C"/>
</dbReference>
<protein>
    <recommendedName>
        <fullName evidence="1">glutathione transferase</fullName>
        <ecNumber evidence="1">2.5.1.18</ecNumber>
    </recommendedName>
</protein>
<evidence type="ECO:0000259" key="6">
    <source>
        <dbReference type="PROSITE" id="PS50405"/>
    </source>
</evidence>
<name>A0AAW0E636_9AGAR</name>
<keyword evidence="8" id="KW-1185">Reference proteome</keyword>
<dbReference type="SFLD" id="SFLDS00019">
    <property type="entry name" value="Glutathione_Transferase_(cytos"/>
    <property type="match status" value="1"/>
</dbReference>
<dbReference type="GO" id="GO:0043295">
    <property type="term" value="F:glutathione binding"/>
    <property type="evidence" value="ECO:0007669"/>
    <property type="project" value="TreeGrafter"/>
</dbReference>
<comment type="catalytic activity">
    <reaction evidence="3">
        <text>RX + glutathione = an S-substituted glutathione + a halide anion + H(+)</text>
        <dbReference type="Rhea" id="RHEA:16437"/>
        <dbReference type="ChEBI" id="CHEBI:15378"/>
        <dbReference type="ChEBI" id="CHEBI:16042"/>
        <dbReference type="ChEBI" id="CHEBI:17792"/>
        <dbReference type="ChEBI" id="CHEBI:57925"/>
        <dbReference type="ChEBI" id="CHEBI:90779"/>
        <dbReference type="EC" id="2.5.1.18"/>
    </reaction>
</comment>
<evidence type="ECO:0000256" key="4">
    <source>
        <dbReference type="RuleBase" id="RU003494"/>
    </source>
</evidence>
<dbReference type="PROSITE" id="PS50404">
    <property type="entry name" value="GST_NTER"/>
    <property type="match status" value="1"/>
</dbReference>
<dbReference type="SUPFAM" id="SSF47616">
    <property type="entry name" value="GST C-terminal domain-like"/>
    <property type="match status" value="1"/>
</dbReference>
<dbReference type="InterPro" id="IPR004045">
    <property type="entry name" value="Glutathione_S-Trfase_N"/>
</dbReference>
<keyword evidence="2" id="KW-0808">Transferase</keyword>
<dbReference type="SFLD" id="SFLDG00358">
    <property type="entry name" value="Main_(cytGST)"/>
    <property type="match status" value="1"/>
</dbReference>
<dbReference type="PANTHER" id="PTHR43900">
    <property type="entry name" value="GLUTATHIONE S-TRANSFERASE RHO"/>
    <property type="match status" value="1"/>
</dbReference>
<dbReference type="SUPFAM" id="SSF52833">
    <property type="entry name" value="Thioredoxin-like"/>
    <property type="match status" value="1"/>
</dbReference>
<sequence length="225" mass="25299">MVLKLYGSRLTTASPRVEVVLIEKKIPYEFIEVNLFPDVAEHKTVAYKEKHPFGKVPYIDDDGFILFESRAICRYLETVYDGYGMKLSPSTSDVRATALFEQAVSIETTEFEPSAIKAGHMLIDILLGIPFNQADFDVAIAGLSEKLDGYEAILGKHRYLAGDIKELTLADLFHLPYGAWVTQAGSNILSTKGPNVARWWNEISTRESWKQVQDMVPDVLKNLKP</sequence>
<feature type="domain" description="GST N-terminal" evidence="5">
    <location>
        <begin position="1"/>
        <end position="84"/>
    </location>
</feature>
<evidence type="ECO:0000256" key="1">
    <source>
        <dbReference type="ARBA" id="ARBA00012452"/>
    </source>
</evidence>
<dbReference type="EC" id="2.5.1.18" evidence="1"/>
<dbReference type="Pfam" id="PF02798">
    <property type="entry name" value="GST_N"/>
    <property type="match status" value="1"/>
</dbReference>
<dbReference type="InterPro" id="IPR040079">
    <property type="entry name" value="Glutathione_S-Trfase"/>
</dbReference>
<accession>A0AAW0E636</accession>
<dbReference type="GO" id="GO:0006749">
    <property type="term" value="P:glutathione metabolic process"/>
    <property type="evidence" value="ECO:0007669"/>
    <property type="project" value="TreeGrafter"/>
</dbReference>
<evidence type="ECO:0000256" key="2">
    <source>
        <dbReference type="ARBA" id="ARBA00022679"/>
    </source>
</evidence>
<dbReference type="Gene3D" id="3.40.30.10">
    <property type="entry name" value="Glutaredoxin"/>
    <property type="match status" value="1"/>
</dbReference>
<dbReference type="GO" id="GO:0004364">
    <property type="term" value="F:glutathione transferase activity"/>
    <property type="evidence" value="ECO:0007669"/>
    <property type="project" value="UniProtKB-EC"/>
</dbReference>
<dbReference type="InterPro" id="IPR036249">
    <property type="entry name" value="Thioredoxin-like_sf"/>
</dbReference>
<gene>
    <name evidence="7" type="ORF">VNI00_001205</name>
</gene>
<dbReference type="AlphaFoldDB" id="A0AAW0E636"/>
<dbReference type="EMBL" id="JAYKXP010000003">
    <property type="protein sequence ID" value="KAK7060440.1"/>
    <property type="molecule type" value="Genomic_DNA"/>
</dbReference>
<dbReference type="GO" id="GO:0005737">
    <property type="term" value="C:cytoplasm"/>
    <property type="evidence" value="ECO:0007669"/>
    <property type="project" value="TreeGrafter"/>
</dbReference>
<reference evidence="7 8" key="1">
    <citation type="submission" date="2024-01" db="EMBL/GenBank/DDBJ databases">
        <title>A draft genome for a cacao thread blight-causing isolate of Paramarasmius palmivorus.</title>
        <authorList>
            <person name="Baruah I.K."/>
            <person name="Bukari Y."/>
            <person name="Amoako-Attah I."/>
            <person name="Meinhardt L.W."/>
            <person name="Bailey B.A."/>
            <person name="Cohen S.P."/>
        </authorList>
    </citation>
    <scope>NUCLEOTIDE SEQUENCE [LARGE SCALE GENOMIC DNA]</scope>
    <source>
        <strain evidence="7 8">GH-12</strain>
    </source>
</reference>
<proteinExistence type="inferred from homology"/>